<evidence type="ECO:0000313" key="3">
    <source>
        <dbReference type="Proteomes" id="UP001501115"/>
    </source>
</evidence>
<dbReference type="Pfam" id="PF13374">
    <property type="entry name" value="TPR_10"/>
    <property type="match status" value="8"/>
</dbReference>
<dbReference type="InterPro" id="IPR019734">
    <property type="entry name" value="TPR_rpt"/>
</dbReference>
<dbReference type="Gene3D" id="3.40.50.1460">
    <property type="match status" value="1"/>
</dbReference>
<name>A0ABP8F080_9ACTN</name>
<dbReference type="SUPFAM" id="SSF48452">
    <property type="entry name" value="TPR-like"/>
    <property type="match status" value="4"/>
</dbReference>
<dbReference type="Pfam" id="PF00656">
    <property type="entry name" value="Peptidase_C14"/>
    <property type="match status" value="1"/>
</dbReference>
<dbReference type="Proteomes" id="UP001501115">
    <property type="component" value="Unassembled WGS sequence"/>
</dbReference>
<reference evidence="3" key="1">
    <citation type="journal article" date="2019" name="Int. J. Syst. Evol. Microbiol.">
        <title>The Global Catalogue of Microorganisms (GCM) 10K type strain sequencing project: providing services to taxonomists for standard genome sequencing and annotation.</title>
        <authorList>
            <consortium name="The Broad Institute Genomics Platform"/>
            <consortium name="The Broad Institute Genome Sequencing Center for Infectious Disease"/>
            <person name="Wu L."/>
            <person name="Ma J."/>
        </authorList>
    </citation>
    <scope>NUCLEOTIDE SEQUENCE [LARGE SCALE GENOMIC DNA]</scope>
    <source>
        <strain evidence="3">JCM 31290</strain>
    </source>
</reference>
<dbReference type="InterPro" id="IPR011600">
    <property type="entry name" value="Pept_C14_caspase"/>
</dbReference>
<organism evidence="2 3">
    <name type="scientific">Streptomyces venetus</name>
    <dbReference type="NCBI Taxonomy" id="1701086"/>
    <lineage>
        <taxon>Bacteria</taxon>
        <taxon>Bacillati</taxon>
        <taxon>Actinomycetota</taxon>
        <taxon>Actinomycetes</taxon>
        <taxon>Kitasatosporales</taxon>
        <taxon>Streptomycetaceae</taxon>
        <taxon>Streptomyces</taxon>
    </lineage>
</organism>
<dbReference type="SMART" id="SM00028">
    <property type="entry name" value="TPR"/>
    <property type="match status" value="12"/>
</dbReference>
<dbReference type="PANTHER" id="PTHR19959">
    <property type="entry name" value="KINESIN LIGHT CHAIN"/>
    <property type="match status" value="1"/>
</dbReference>
<dbReference type="SUPFAM" id="SSF52129">
    <property type="entry name" value="Caspase-like"/>
    <property type="match status" value="1"/>
</dbReference>
<dbReference type="Gene3D" id="1.25.40.10">
    <property type="entry name" value="Tetratricopeptide repeat domain"/>
    <property type="match status" value="5"/>
</dbReference>
<gene>
    <name evidence="2" type="ORF">GCM10023086_00090</name>
</gene>
<proteinExistence type="predicted"/>
<protein>
    <recommendedName>
        <fullName evidence="1">Peptidase C14 caspase domain-containing protein</fullName>
    </recommendedName>
</protein>
<dbReference type="RefSeq" id="WP_345659213.1">
    <property type="nucleotide sequence ID" value="NZ_BAABET010000001.1"/>
</dbReference>
<dbReference type="SUPFAM" id="SSF52540">
    <property type="entry name" value="P-loop containing nucleoside triphosphate hydrolases"/>
    <property type="match status" value="1"/>
</dbReference>
<evidence type="ECO:0000259" key="1">
    <source>
        <dbReference type="Pfam" id="PF00656"/>
    </source>
</evidence>
<evidence type="ECO:0000313" key="2">
    <source>
        <dbReference type="EMBL" id="GAA4291406.1"/>
    </source>
</evidence>
<dbReference type="InterPro" id="IPR027417">
    <property type="entry name" value="P-loop_NTPase"/>
</dbReference>
<accession>A0ABP8F080</accession>
<keyword evidence="3" id="KW-1185">Reference proteome</keyword>
<dbReference type="InterPro" id="IPR029030">
    <property type="entry name" value="Caspase-like_dom_sf"/>
</dbReference>
<feature type="domain" description="Peptidase C14 caspase" evidence="1">
    <location>
        <begin position="10"/>
        <end position="223"/>
    </location>
</feature>
<dbReference type="EMBL" id="BAABET010000001">
    <property type="protein sequence ID" value="GAA4291406.1"/>
    <property type="molecule type" value="Genomic_DNA"/>
</dbReference>
<comment type="caution">
    <text evidence="2">The sequence shown here is derived from an EMBL/GenBank/DDBJ whole genome shotgun (WGS) entry which is preliminary data.</text>
</comment>
<sequence length="1689" mass="182334">MSEAPEFRATALCVVCESYDDSRTFPQLVGAKAQMEEIAGLLEGLGFDVRLVGGGNPDRAAFDREVEEWSEGWRRSGGRKPALILWSGHGVLADDELRLVLSDLNPGDHVGTRKVRIRRQGVSTEELIGYAVSSEADQILVVVDTCYAGDGVGDGVRTALKHWSEISLPPGRTKWLGSMASCQRNETSDGDGPLLRALAAVLREGPRTDEYLSAWSAHNELVSGVELLAALPTRWDAEGGQRPARAAVGDERPAFPNPLARPGTAPTLVEHLVLAARGVGHREEGWFFSGRQRVLGEIITWMEAAAPGLFLVTGPAGCGKSAVLGRVATLADPEQRQEAVRQGALREGDPDPGVRDARAFAAVHLRGLDATQAAAELAARLGLREPRNADALRAELRDLPTLPVLVLDGLDEVPAEHTQGVIEELVFPLSRMLPVLVGSRERPFRGRLKEGETLPDALVRHIGDSVTTVNLEAEPDTRQDIAEYVRRRCEAAEVDGSGVAEALADRATAQDGGFLFARLVTGFLVARLREPGGVRDTEDLLAGLPDSVKAAFEEDLRSGPRLKRDDGTELPSAARDLLTALAWAAGRGMPAGGVWEAVASALGGQGVVYDEGDVDWVLSAYGRYIVEDGAGAQAVYRLYHREFVSHLRRREGPEGVAAEVVVLGAVVDVLKRQAEVGDWEGVDPYVRTWLARHAALASVPGPGIDMLRDLVVWDRENALPHLAKALVEASVTLSGNAHHTAAVELAREASDIYRDLAHLDTVYLPELAGSLNNLANRLAGTGDRQGALEPAHEAVRHYTQLARTNPAAYLPDLAMALNNLANRLSETGDRQGALEPAHEAVRIRRELARTNPAAYLPNLAGSLNNLANHLADTGDRQSALEPAHQAVRHYTQLAHTNPAAYLPNLAMALNNLANRLSETGDRQGALEPAHQAVRIRRELARTNPAAYLPNLATSLNNLANHLADTGDRQSALEPAHEAVRIRRELARTNPAAYLPNLAMALNNLANHLAGTGDRQGALEPAHEAVRHYTQLARTNPAAYLPNLAMALNNLANHLSETGDRQGALEPAHQAVRHYTQLARTNPAAYLPDLAMALNNLAAHLAGTGDRQGALEPAHQAVRIRRELARTNPAAYLPDLAGSLNNLAAHLADTGDRQGALEPAHEAVRIRRELARTNPAAYLPDLAMALNNLANRLAGTGDRQGALEPAHQAVRHYTQLARTNPAAYLPDLAMALNNLANHLAGTGDPQGALEPAHQAVRHYTQLARTNPAAYLPELAGSLNNLANRLADTGDPQGALEPAHQAVRIQRELARTNPAAYLPDLAGSLNNLAAHLADTGDEPAAIQAYTDTAAGLTHSHPAASRAIEYERAAFQLGRPEPTRTSGLQGLLRLANDESVDQSGEIVLRARRMLRAHAHGSCDNRESLEQLWQQETDTPTPDWLSLSEDTLNLVVEWVNTPTWTDSRTFWSRHADALGADEAATALAELALVWPVAEQHQHIRELVLSEGMDAVFAALILRDTLYGWLACESWDDSKRFFQEHSELLLDESAENTLTGTDDVTPGIAVHAALLRIARTEDIDTAFQCVQQRDVLQRHVLRALNDSDAQALAYAAAVEGLVFDDELSSATHHQAALLLAGEAESLDLDALSQAASEADPETRNRLTSELATLATRSPDPQHTAHWFRLVQALTQTRP</sequence>
<dbReference type="InterPro" id="IPR011990">
    <property type="entry name" value="TPR-like_helical_dom_sf"/>
</dbReference>
<dbReference type="PANTHER" id="PTHR19959:SF119">
    <property type="entry name" value="FUNGAL LIPASE-LIKE DOMAIN-CONTAINING PROTEIN"/>
    <property type="match status" value="1"/>
</dbReference>